<feature type="region of interest" description="Disordered" evidence="1">
    <location>
        <begin position="1"/>
        <end position="46"/>
    </location>
</feature>
<dbReference type="EMBL" id="CP020715">
    <property type="protein sequence ID" value="ARJ03848.1"/>
    <property type="molecule type" value="Genomic_DNA"/>
</dbReference>
<proteinExistence type="predicted"/>
<dbReference type="AlphaFoldDB" id="A0A1X9LHV5"/>
<gene>
    <name evidence="2" type="ORF">B5808_00315</name>
</gene>
<name>A0A1X9LHV5_9MICO</name>
<reference evidence="2 3" key="1">
    <citation type="submission" date="2017-04" db="EMBL/GenBank/DDBJ databases">
        <authorList>
            <person name="Afonso C.L."/>
            <person name="Miller P.J."/>
            <person name="Scott M.A."/>
            <person name="Spackman E."/>
            <person name="Goraichik I."/>
            <person name="Dimitrov K.M."/>
            <person name="Suarez D.L."/>
            <person name="Swayne D.E."/>
        </authorList>
    </citation>
    <scope>NUCLEOTIDE SEQUENCE [LARGE SCALE GENOMIC DNA]</scope>
    <source>
        <strain evidence="3">XA(T)</strain>
    </source>
</reference>
<protein>
    <submittedName>
        <fullName evidence="2">Uncharacterized protein</fullName>
    </submittedName>
</protein>
<dbReference type="KEGG" id="cphy:B5808_00315"/>
<accession>A0A1X9LHV5</accession>
<evidence type="ECO:0000256" key="1">
    <source>
        <dbReference type="SAM" id="MobiDB-lite"/>
    </source>
</evidence>
<dbReference type="Proteomes" id="UP000192775">
    <property type="component" value="Chromosome"/>
</dbReference>
<keyword evidence="3" id="KW-1185">Reference proteome</keyword>
<evidence type="ECO:0000313" key="2">
    <source>
        <dbReference type="EMBL" id="ARJ03848.1"/>
    </source>
</evidence>
<sequence>MIAAAILTGCSSPAASDPSAATPAPTPSPSSTPSPAPSSTSTGSSAGGDYEAFCDANRAAAAAKVGTVGEDIVAGNAQLEAIRAILPLQGVSAEIAAGAQVFEASAVETLGILAQFPSDSLVSDVGLDPRFLESDALRNAASDPNYQAFIGWTIQTCGIGG</sequence>
<evidence type="ECO:0000313" key="3">
    <source>
        <dbReference type="Proteomes" id="UP000192775"/>
    </source>
</evidence>
<organism evidence="2 3">
    <name type="scientific">Cnuibacter physcomitrellae</name>
    <dbReference type="NCBI Taxonomy" id="1619308"/>
    <lineage>
        <taxon>Bacteria</taxon>
        <taxon>Bacillati</taxon>
        <taxon>Actinomycetota</taxon>
        <taxon>Actinomycetes</taxon>
        <taxon>Micrococcales</taxon>
        <taxon>Microbacteriaceae</taxon>
        <taxon>Cnuibacter</taxon>
    </lineage>
</organism>
<feature type="compositionally biased region" description="Pro residues" evidence="1">
    <location>
        <begin position="24"/>
        <end position="36"/>
    </location>
</feature>
<feature type="compositionally biased region" description="Low complexity" evidence="1">
    <location>
        <begin position="11"/>
        <end position="23"/>
    </location>
</feature>
<dbReference type="STRING" id="1619308.B5808_00315"/>